<dbReference type="GO" id="GO:0042597">
    <property type="term" value="C:periplasmic space"/>
    <property type="evidence" value="ECO:0007669"/>
    <property type="project" value="UniProtKB-ARBA"/>
</dbReference>
<dbReference type="GO" id="GO:0043190">
    <property type="term" value="C:ATP-binding cassette (ABC) transporter complex"/>
    <property type="evidence" value="ECO:0007669"/>
    <property type="project" value="InterPro"/>
</dbReference>
<dbReference type="PROSITE" id="PS51318">
    <property type="entry name" value="TAT"/>
    <property type="match status" value="1"/>
</dbReference>
<dbReference type="AlphaFoldDB" id="A0A6B1G0Z4"/>
<dbReference type="SUPFAM" id="SSF53850">
    <property type="entry name" value="Periplasmic binding protein-like II"/>
    <property type="match status" value="1"/>
</dbReference>
<evidence type="ECO:0000256" key="1">
    <source>
        <dbReference type="ARBA" id="ARBA00004196"/>
    </source>
</evidence>
<keyword evidence="3" id="KW-0813">Transport</keyword>
<sequence length="553" mass="62392">MRQTARISRRRFIQGAGGLGLAVLASACAPAVPAAEEESPAAQEAQEEPAARQVLTLAQAEPFKALDPHTMGTVVDLRYHEVNFNGLVRADVHYNIVAELAESWEVSDDLLNYTFHLREGLKWSDGSPFTAEDVVYSLNRNAAHEDPGTKRWLADIVGYESVRDGEAEAMEGVVAVDDFTVSITLDVVVDFLARLTFPAFWMVQRANVESGTPDDPWTQRAVSTGPFAIKEFSEGQRIVYESNPHFYEGPPELDEVVWLQLEDKQTQLALYENDEIDVVELDTVNVPRFREANDPELVEVDLIWWWYTWKKVLIPPMDDIKVRQAFNAAIDRTTLIATVLKGLYTEAHGIIPTTMPGHNPNVQDIPFDPDRAKQLISESSYGDVSNLPPVKFFQPGWSGIFGIAPRLIVALQQMWQDNLGIEIEIKVEEFEYESAETRAQMGINSTLARFPDLDAIVWEMAHSQSPRNAPDLNRWGYGNPEVDALLDQARYTGNRSEKQELYQQAEQLYITDAAIMPIMFNRLFVLVKPWVKNFEVGPTSTYPNTRNVIIEPH</sequence>
<name>A0A6B1G0Z4_9CHLR</name>
<gene>
    <name evidence="7" type="ORF">F4148_12820</name>
</gene>
<comment type="subcellular location">
    <subcellularLocation>
        <location evidence="1">Cell envelope</location>
    </subcellularLocation>
</comment>
<protein>
    <recommendedName>
        <fullName evidence="6">Solute-binding protein family 5 domain-containing protein</fullName>
    </recommendedName>
</protein>
<dbReference type="Gene3D" id="3.90.76.10">
    <property type="entry name" value="Dipeptide-binding Protein, Domain 1"/>
    <property type="match status" value="1"/>
</dbReference>
<dbReference type="PIRSF" id="PIRSF002741">
    <property type="entry name" value="MppA"/>
    <property type="match status" value="1"/>
</dbReference>
<dbReference type="Gene3D" id="3.40.190.10">
    <property type="entry name" value="Periplasmic binding protein-like II"/>
    <property type="match status" value="1"/>
</dbReference>
<dbReference type="CDD" id="cd08504">
    <property type="entry name" value="PBP2_OppA"/>
    <property type="match status" value="1"/>
</dbReference>
<dbReference type="InterPro" id="IPR030678">
    <property type="entry name" value="Peptide/Ni-bd"/>
</dbReference>
<evidence type="ECO:0000313" key="7">
    <source>
        <dbReference type="EMBL" id="MYH62589.1"/>
    </source>
</evidence>
<evidence type="ECO:0000256" key="2">
    <source>
        <dbReference type="ARBA" id="ARBA00005695"/>
    </source>
</evidence>
<feature type="signal peptide" evidence="5">
    <location>
        <begin position="1"/>
        <end position="34"/>
    </location>
</feature>
<dbReference type="EMBL" id="VYDA01000460">
    <property type="protein sequence ID" value="MYH62589.1"/>
    <property type="molecule type" value="Genomic_DNA"/>
</dbReference>
<dbReference type="Pfam" id="PF00496">
    <property type="entry name" value="SBP_bac_5"/>
    <property type="match status" value="1"/>
</dbReference>
<proteinExistence type="inferred from homology"/>
<feature type="domain" description="Solute-binding protein family 5" evidence="6">
    <location>
        <begin position="96"/>
        <end position="464"/>
    </location>
</feature>
<organism evidence="7">
    <name type="scientific">Caldilineaceae bacterium SB0675_bin_29</name>
    <dbReference type="NCBI Taxonomy" id="2605266"/>
    <lineage>
        <taxon>Bacteria</taxon>
        <taxon>Bacillati</taxon>
        <taxon>Chloroflexota</taxon>
        <taxon>Caldilineae</taxon>
        <taxon>Caldilineales</taxon>
        <taxon>Caldilineaceae</taxon>
    </lineage>
</organism>
<evidence type="ECO:0000256" key="3">
    <source>
        <dbReference type="ARBA" id="ARBA00022448"/>
    </source>
</evidence>
<dbReference type="InterPro" id="IPR000914">
    <property type="entry name" value="SBP_5_dom"/>
</dbReference>
<comment type="caution">
    <text evidence="7">The sequence shown here is derived from an EMBL/GenBank/DDBJ whole genome shotgun (WGS) entry which is preliminary data.</text>
</comment>
<dbReference type="GO" id="GO:0030313">
    <property type="term" value="C:cell envelope"/>
    <property type="evidence" value="ECO:0007669"/>
    <property type="project" value="UniProtKB-SubCell"/>
</dbReference>
<dbReference type="InterPro" id="IPR006311">
    <property type="entry name" value="TAT_signal"/>
</dbReference>
<evidence type="ECO:0000256" key="4">
    <source>
        <dbReference type="ARBA" id="ARBA00022729"/>
    </source>
</evidence>
<keyword evidence="4 5" id="KW-0732">Signal</keyword>
<evidence type="ECO:0000259" key="6">
    <source>
        <dbReference type="Pfam" id="PF00496"/>
    </source>
</evidence>
<evidence type="ECO:0000256" key="5">
    <source>
        <dbReference type="SAM" id="SignalP"/>
    </source>
</evidence>
<dbReference type="PROSITE" id="PS51257">
    <property type="entry name" value="PROKAR_LIPOPROTEIN"/>
    <property type="match status" value="1"/>
</dbReference>
<dbReference type="GO" id="GO:0015833">
    <property type="term" value="P:peptide transport"/>
    <property type="evidence" value="ECO:0007669"/>
    <property type="project" value="TreeGrafter"/>
</dbReference>
<dbReference type="PANTHER" id="PTHR30290:SF10">
    <property type="entry name" value="PERIPLASMIC OLIGOPEPTIDE-BINDING PROTEIN-RELATED"/>
    <property type="match status" value="1"/>
</dbReference>
<feature type="chain" id="PRO_5025467551" description="Solute-binding protein family 5 domain-containing protein" evidence="5">
    <location>
        <begin position="35"/>
        <end position="553"/>
    </location>
</feature>
<dbReference type="PANTHER" id="PTHR30290">
    <property type="entry name" value="PERIPLASMIC BINDING COMPONENT OF ABC TRANSPORTER"/>
    <property type="match status" value="1"/>
</dbReference>
<dbReference type="Gene3D" id="3.10.105.10">
    <property type="entry name" value="Dipeptide-binding Protein, Domain 3"/>
    <property type="match status" value="1"/>
</dbReference>
<reference evidence="7" key="1">
    <citation type="submission" date="2019-09" db="EMBL/GenBank/DDBJ databases">
        <title>Characterisation of the sponge microbiome using genome-centric metagenomics.</title>
        <authorList>
            <person name="Engelberts J.P."/>
            <person name="Robbins S.J."/>
            <person name="De Goeij J.M."/>
            <person name="Aranda M."/>
            <person name="Bell S.C."/>
            <person name="Webster N.S."/>
        </authorList>
    </citation>
    <scope>NUCLEOTIDE SEQUENCE</scope>
    <source>
        <strain evidence="7">SB0675_bin_29</strain>
    </source>
</reference>
<dbReference type="GO" id="GO:1904680">
    <property type="term" value="F:peptide transmembrane transporter activity"/>
    <property type="evidence" value="ECO:0007669"/>
    <property type="project" value="TreeGrafter"/>
</dbReference>
<dbReference type="InterPro" id="IPR039424">
    <property type="entry name" value="SBP_5"/>
</dbReference>
<comment type="similarity">
    <text evidence="2">Belongs to the bacterial solute-binding protein 5 family.</text>
</comment>
<accession>A0A6B1G0Z4</accession>